<name>A0AAV7TFI7_PLEWA</name>
<evidence type="ECO:0008006" key="3">
    <source>
        <dbReference type="Google" id="ProtNLM"/>
    </source>
</evidence>
<comment type="caution">
    <text evidence="1">The sequence shown here is derived from an EMBL/GenBank/DDBJ whole genome shotgun (WGS) entry which is preliminary data.</text>
</comment>
<reference evidence="1" key="1">
    <citation type="journal article" date="2022" name="bioRxiv">
        <title>Sequencing and chromosome-scale assembly of the giantPleurodeles waltlgenome.</title>
        <authorList>
            <person name="Brown T."/>
            <person name="Elewa A."/>
            <person name="Iarovenko S."/>
            <person name="Subramanian E."/>
            <person name="Araus A.J."/>
            <person name="Petzold A."/>
            <person name="Susuki M."/>
            <person name="Suzuki K.-i.T."/>
            <person name="Hayashi T."/>
            <person name="Toyoda A."/>
            <person name="Oliveira C."/>
            <person name="Osipova E."/>
            <person name="Leigh N.D."/>
            <person name="Simon A."/>
            <person name="Yun M.H."/>
        </authorList>
    </citation>
    <scope>NUCLEOTIDE SEQUENCE</scope>
    <source>
        <strain evidence="1">20211129_DDA</strain>
        <tissue evidence="1">Liver</tissue>
    </source>
</reference>
<evidence type="ECO:0000313" key="1">
    <source>
        <dbReference type="EMBL" id="KAJ1175309.1"/>
    </source>
</evidence>
<accession>A0AAV7TFI7</accession>
<dbReference type="EMBL" id="JANPWB010000006">
    <property type="protein sequence ID" value="KAJ1175309.1"/>
    <property type="molecule type" value="Genomic_DNA"/>
</dbReference>
<proteinExistence type="predicted"/>
<organism evidence="1 2">
    <name type="scientific">Pleurodeles waltl</name>
    <name type="common">Iberian ribbed newt</name>
    <dbReference type="NCBI Taxonomy" id="8319"/>
    <lineage>
        <taxon>Eukaryota</taxon>
        <taxon>Metazoa</taxon>
        <taxon>Chordata</taxon>
        <taxon>Craniata</taxon>
        <taxon>Vertebrata</taxon>
        <taxon>Euteleostomi</taxon>
        <taxon>Amphibia</taxon>
        <taxon>Batrachia</taxon>
        <taxon>Caudata</taxon>
        <taxon>Salamandroidea</taxon>
        <taxon>Salamandridae</taxon>
        <taxon>Pleurodelinae</taxon>
        <taxon>Pleurodeles</taxon>
    </lineage>
</organism>
<sequence length="105" mass="11964">MQVSVASTRAHSLSWRCIETVNTARSTLCMCRSLWLLHALPGCPVDTPCTRSSPLPWRRVYTSCFVREHDCRQTPTQVSVVLETRLHLALCAQARFQYLRSAKSK</sequence>
<keyword evidence="2" id="KW-1185">Reference proteome</keyword>
<dbReference type="Proteomes" id="UP001066276">
    <property type="component" value="Chromosome 3_2"/>
</dbReference>
<protein>
    <recommendedName>
        <fullName evidence="3">Secreted protein</fullName>
    </recommendedName>
</protein>
<gene>
    <name evidence="1" type="ORF">NDU88_000597</name>
</gene>
<dbReference type="AlphaFoldDB" id="A0AAV7TFI7"/>
<evidence type="ECO:0000313" key="2">
    <source>
        <dbReference type="Proteomes" id="UP001066276"/>
    </source>
</evidence>